<evidence type="ECO:0000313" key="3">
    <source>
        <dbReference type="Proteomes" id="UP000233458"/>
    </source>
</evidence>
<organism evidence="2 4">
    <name type="scientific">Thalassospira marina</name>
    <dbReference type="NCBI Taxonomy" id="2048283"/>
    <lineage>
        <taxon>Bacteria</taxon>
        <taxon>Pseudomonadati</taxon>
        <taxon>Pseudomonadota</taxon>
        <taxon>Alphaproteobacteria</taxon>
        <taxon>Rhodospirillales</taxon>
        <taxon>Thalassospiraceae</taxon>
        <taxon>Thalassospira</taxon>
    </lineage>
</organism>
<reference evidence="2 4" key="1">
    <citation type="submission" date="2017-09" db="EMBL/GenBank/DDBJ databases">
        <title>Biodiversity and function of Thalassospira species in the particle-attached aromatic-hydrocarbon-degrading consortia from the surface seawater of the South China Sea.</title>
        <authorList>
            <person name="Dong C."/>
            <person name="Liu R."/>
            <person name="Shao Z."/>
        </authorList>
    </citation>
    <scope>NUCLEOTIDE SEQUENCE [LARGE SCALE GENOMIC DNA]</scope>
    <source>
        <strain evidence="2 4">CSC1P2</strain>
    </source>
</reference>
<dbReference type="RefSeq" id="WP_101267071.1">
    <property type="nucleotide sequence ID" value="NZ_CP024200.1"/>
</dbReference>
<dbReference type="OrthoDB" id="7871389at2"/>
<gene>
    <name evidence="2" type="ORF">COO20_12780</name>
    <name evidence="1" type="ORF">CSC3H3_23060</name>
</gene>
<proteinExistence type="predicted"/>
<keyword evidence="1" id="KW-0614">Plasmid</keyword>
<dbReference type="Proteomes" id="UP000233458">
    <property type="component" value="Plasmid pCSC3H3"/>
</dbReference>
<dbReference type="Proteomes" id="UP000233597">
    <property type="component" value="Unassembled WGS sequence"/>
</dbReference>
<name>A0A2N3KTJ1_9PROT</name>
<accession>A0A2N3KTJ1</accession>
<protein>
    <submittedName>
        <fullName evidence="2">Uncharacterized protein</fullName>
    </submittedName>
</protein>
<evidence type="ECO:0000313" key="2">
    <source>
        <dbReference type="EMBL" id="PKR53875.1"/>
    </source>
</evidence>
<keyword evidence="3" id="KW-1185">Reference proteome</keyword>
<dbReference type="EMBL" id="NWTK01000007">
    <property type="protein sequence ID" value="PKR53875.1"/>
    <property type="molecule type" value="Genomic_DNA"/>
</dbReference>
<sequence>MTISRYQTYTGTIQPGELFTINRAGRSVTCFEASAGLEIVIDDGSSSAFFAGVSVDFDYEFKRIQLLNPNDTPVTFQVATAMGKVNDNRLTASGILRVADPDSGASFSAVRAAAVDVANAVGELSKRANEAMQGSNMFMLYAPKHKIGTSFMYVQGVGSSPVTLIDPAVNTSGVIIRTVVANNGAGNGASIFAGPSAPASWVDATKRQIYSFYSSYTQCYNHCDPIHLPAGDGLYFLGNQGGSASLSVTWDYL</sequence>
<dbReference type="AlphaFoldDB" id="A0A2N3KTJ1"/>
<geneLocation type="plasmid" evidence="3">
    <name>pcsc3h3</name>
</geneLocation>
<dbReference type="KEGG" id="thac:CSC3H3_23060"/>
<geneLocation type="plasmid" evidence="1">
    <name>pCSC3H3</name>
</geneLocation>
<dbReference type="EMBL" id="CP024200">
    <property type="protein sequence ID" value="AUG55730.1"/>
    <property type="molecule type" value="Genomic_DNA"/>
</dbReference>
<evidence type="ECO:0000313" key="4">
    <source>
        <dbReference type="Proteomes" id="UP000233597"/>
    </source>
</evidence>
<reference evidence="1 3" key="2">
    <citation type="submission" date="2017-10" db="EMBL/GenBank/DDBJ databases">
        <title>Biodiversity and function of Thalassospira species in the particle-attached aromatic-hydrocarbon-degrading consortia from the surface seawater of the China South Sea.</title>
        <authorList>
            <person name="Dong C."/>
            <person name="Liu R."/>
            <person name="Shao Z."/>
        </authorList>
    </citation>
    <scope>NUCLEOTIDE SEQUENCE [LARGE SCALE GENOMIC DNA]</scope>
    <source>
        <strain evidence="1 3">CSC3H3</strain>
        <plasmid evidence="1">pCSC3H3</plasmid>
        <plasmid evidence="3">pcsc3h3</plasmid>
    </source>
</reference>
<evidence type="ECO:0000313" key="1">
    <source>
        <dbReference type="EMBL" id="AUG55730.1"/>
    </source>
</evidence>